<keyword evidence="2" id="KW-0812">Transmembrane</keyword>
<keyword evidence="4" id="KW-1185">Reference proteome</keyword>
<feature type="compositionally biased region" description="Polar residues" evidence="1">
    <location>
        <begin position="153"/>
        <end position="167"/>
    </location>
</feature>
<reference evidence="3" key="1">
    <citation type="submission" date="2023-06" db="EMBL/GenBank/DDBJ databases">
        <authorList>
            <person name="Delattre M."/>
        </authorList>
    </citation>
    <scope>NUCLEOTIDE SEQUENCE</scope>
    <source>
        <strain evidence="3">AF72</strain>
    </source>
</reference>
<evidence type="ECO:0000256" key="2">
    <source>
        <dbReference type="SAM" id="Phobius"/>
    </source>
</evidence>
<accession>A0AA36D4J2</accession>
<comment type="caution">
    <text evidence="3">The sequence shown here is derived from an EMBL/GenBank/DDBJ whole genome shotgun (WGS) entry which is preliminary data.</text>
</comment>
<dbReference type="AlphaFoldDB" id="A0AA36D4J2"/>
<organism evidence="3 4">
    <name type="scientific">Mesorhabditis spiculigera</name>
    <dbReference type="NCBI Taxonomy" id="96644"/>
    <lineage>
        <taxon>Eukaryota</taxon>
        <taxon>Metazoa</taxon>
        <taxon>Ecdysozoa</taxon>
        <taxon>Nematoda</taxon>
        <taxon>Chromadorea</taxon>
        <taxon>Rhabditida</taxon>
        <taxon>Rhabditina</taxon>
        <taxon>Rhabditomorpha</taxon>
        <taxon>Rhabditoidea</taxon>
        <taxon>Rhabditidae</taxon>
        <taxon>Mesorhabditinae</taxon>
        <taxon>Mesorhabditis</taxon>
    </lineage>
</organism>
<feature type="transmembrane region" description="Helical" evidence="2">
    <location>
        <begin position="30"/>
        <end position="54"/>
    </location>
</feature>
<proteinExistence type="predicted"/>
<gene>
    <name evidence="3" type="ORF">MSPICULIGERA_LOCUS17739</name>
</gene>
<keyword evidence="2" id="KW-0472">Membrane</keyword>
<evidence type="ECO:0000256" key="1">
    <source>
        <dbReference type="SAM" id="MobiDB-lite"/>
    </source>
</evidence>
<feature type="non-terminal residue" evidence="3">
    <location>
        <position position="167"/>
    </location>
</feature>
<evidence type="ECO:0000313" key="4">
    <source>
        <dbReference type="Proteomes" id="UP001177023"/>
    </source>
</evidence>
<evidence type="ECO:0000313" key="3">
    <source>
        <dbReference type="EMBL" id="CAJ0579524.1"/>
    </source>
</evidence>
<protein>
    <submittedName>
        <fullName evidence="3">Uncharacterized protein</fullName>
    </submittedName>
</protein>
<dbReference type="EMBL" id="CATQJA010002657">
    <property type="protein sequence ID" value="CAJ0579524.1"/>
    <property type="molecule type" value="Genomic_DNA"/>
</dbReference>
<name>A0AA36D4J2_9BILA</name>
<sequence>MFCVERDISKVPVHARRPETLQYANDDLQLLHYGAISAIGVFLALLIVTVALWLNYSRFKMAREEEAGDRMEFGTFKSTSHDRVMRNYNRFIRRFDRFLIRCSYRKKISALDLQAADFGKAEAPDIEKLDLGLPVTNSAPAAESPGSTPVEASPTSATSNTSKPDKK</sequence>
<dbReference type="Proteomes" id="UP001177023">
    <property type="component" value="Unassembled WGS sequence"/>
</dbReference>
<feature type="region of interest" description="Disordered" evidence="1">
    <location>
        <begin position="137"/>
        <end position="167"/>
    </location>
</feature>
<keyword evidence="2" id="KW-1133">Transmembrane helix</keyword>